<evidence type="ECO:0000256" key="5">
    <source>
        <dbReference type="ARBA" id="ARBA00023065"/>
    </source>
</evidence>
<keyword evidence="3 8" id="KW-0812">Transmembrane</keyword>
<reference evidence="10 11" key="1">
    <citation type="submission" date="2019-06" db="EMBL/GenBank/DDBJ databases">
        <title>Desulfobotulus mexicanus sp. nov., a novel sulfate-reducing bacterium isolated from the sediment of an alkaline crater lake in Mexico.</title>
        <authorList>
            <person name="Hirschler-Rea A."/>
        </authorList>
    </citation>
    <scope>NUCLEOTIDE SEQUENCE [LARGE SCALE GENOMIC DNA]</scope>
    <source>
        <strain evidence="10 11">PAR22N</strain>
    </source>
</reference>
<evidence type="ECO:0000259" key="9">
    <source>
        <dbReference type="Pfam" id="PF06241"/>
    </source>
</evidence>
<evidence type="ECO:0000256" key="1">
    <source>
        <dbReference type="ARBA" id="ARBA00004127"/>
    </source>
</evidence>
<organism evidence="10 11">
    <name type="scientific">Desulfobotulus mexicanus</name>
    <dbReference type="NCBI Taxonomy" id="2586642"/>
    <lineage>
        <taxon>Bacteria</taxon>
        <taxon>Pseudomonadati</taxon>
        <taxon>Thermodesulfobacteriota</taxon>
        <taxon>Desulfobacteria</taxon>
        <taxon>Desulfobacterales</taxon>
        <taxon>Desulfobacteraceae</taxon>
        <taxon>Desulfobotulus</taxon>
    </lineage>
</organism>
<keyword evidence="5" id="KW-0406">Ion transport</keyword>
<dbReference type="InterPro" id="IPR044849">
    <property type="entry name" value="CASTOR/POLLUX/SYM8-like"/>
</dbReference>
<evidence type="ECO:0000256" key="3">
    <source>
        <dbReference type="ARBA" id="ARBA00022692"/>
    </source>
</evidence>
<dbReference type="InterPro" id="IPR010420">
    <property type="entry name" value="CASTOR/POLLUX/SYM8_dom"/>
</dbReference>
<feature type="region of interest" description="Disordered" evidence="7">
    <location>
        <begin position="384"/>
        <end position="403"/>
    </location>
</feature>
<dbReference type="Gene3D" id="3.40.50.720">
    <property type="entry name" value="NAD(P)-binding Rossmann-like Domain"/>
    <property type="match status" value="2"/>
</dbReference>
<dbReference type="Pfam" id="PF06241">
    <property type="entry name" value="Castor_Poll_mid"/>
    <property type="match status" value="1"/>
</dbReference>
<evidence type="ECO:0000313" key="11">
    <source>
        <dbReference type="Proteomes" id="UP000321899"/>
    </source>
</evidence>
<dbReference type="OrthoDB" id="305351at2"/>
<protein>
    <submittedName>
        <fullName evidence="10">Ion channel DMI1</fullName>
    </submittedName>
</protein>
<dbReference type="Proteomes" id="UP000321899">
    <property type="component" value="Unassembled WGS sequence"/>
</dbReference>
<evidence type="ECO:0000256" key="7">
    <source>
        <dbReference type="SAM" id="MobiDB-lite"/>
    </source>
</evidence>
<dbReference type="RefSeq" id="WP_139447178.1">
    <property type="nucleotide sequence ID" value="NZ_VDMB01000005.1"/>
</dbReference>
<dbReference type="EMBL" id="VDMB01000005">
    <property type="protein sequence ID" value="TYT75190.1"/>
    <property type="molecule type" value="Genomic_DNA"/>
</dbReference>
<evidence type="ECO:0000256" key="8">
    <source>
        <dbReference type="SAM" id="Phobius"/>
    </source>
</evidence>
<name>A0A5Q4VGD1_9BACT</name>
<comment type="subcellular location">
    <subcellularLocation>
        <location evidence="1">Endomembrane system</location>
        <topology evidence="1">Multi-pass membrane protein</topology>
    </subcellularLocation>
</comment>
<accession>A0A5Q4VGD1</accession>
<dbReference type="GO" id="GO:0006811">
    <property type="term" value="P:monoatomic ion transport"/>
    <property type="evidence" value="ECO:0007669"/>
    <property type="project" value="UniProtKB-KW"/>
</dbReference>
<sequence>MKSFNPFQGFRYFLERLFVRGTFYQFLVMAAVIGMVSLAGGLLVYGSGDQDTGLLGEIWWAFLRLSDPGYLGDDEGLWRRSVSTVLTVGGYVLFLGALVAILTQWLGRYMRSLEKGLTPVRMRHHIVILGWTDRTLPLIRELWLAEGRVKRFLSRMGGPDRLRIVVLAEDLQPELAAELRTDPVCKKYINSIILRSGSALNNEHLNRAACLHAAAVLVPARTYEYTGGVSSDVEIIKILLALNSQASEAGLALPYVVTEIQDTKKVLIARRAYHGPLEVIDGNSFVSRMMVQNLRNLGLSLVCLELFNHGIGQNLYIHRNSFFDGKKVGQIRMGFSRATFCGIVRKCESAFTPFLNPPASMILQGDDALVLLARDYESAKIFTTSEQREDPEMASLSERSLQPEPQQQSVLVVGWSHKIPELLREFSSYTDTLYDIRIFSSRPVEERLQILKESGFSDHENFCSHLLGEVTSEEAWRTLDLSSYHSILMISSDRLSSGEEADARTMAGYLQLEALLKNTDHRPQILLELSDPNNRRLLGSRRGEMMISPLLLSHLLVHVALRREILAVFHVLFRASGPEITFRSLEHYGLPAGPYSFDALRRHAWNQGEILLGLFSGAEKEDSSGTLILNPDHKVVLHLKPHDRLVVIGTQLKMMKGELCT</sequence>
<proteinExistence type="predicted"/>
<feature type="transmembrane region" description="Helical" evidence="8">
    <location>
        <begin position="88"/>
        <end position="107"/>
    </location>
</feature>
<dbReference type="GO" id="GO:0012505">
    <property type="term" value="C:endomembrane system"/>
    <property type="evidence" value="ECO:0007669"/>
    <property type="project" value="UniProtKB-SubCell"/>
</dbReference>
<evidence type="ECO:0000256" key="4">
    <source>
        <dbReference type="ARBA" id="ARBA00022989"/>
    </source>
</evidence>
<dbReference type="PANTHER" id="PTHR31563:SF10">
    <property type="entry name" value="ION CHANNEL POLLUX-RELATED"/>
    <property type="match status" value="1"/>
</dbReference>
<evidence type="ECO:0000256" key="2">
    <source>
        <dbReference type="ARBA" id="ARBA00022448"/>
    </source>
</evidence>
<feature type="domain" description="CASTOR/POLLUX/SYM8 ion channel conserved" evidence="9">
    <location>
        <begin position="285"/>
        <end position="380"/>
    </location>
</feature>
<dbReference type="PANTHER" id="PTHR31563">
    <property type="entry name" value="ION CHANNEL POLLUX-RELATED"/>
    <property type="match status" value="1"/>
</dbReference>
<keyword evidence="4 8" id="KW-1133">Transmembrane helix</keyword>
<gene>
    <name evidence="10" type="ORF">FIM25_05625</name>
</gene>
<evidence type="ECO:0000313" key="10">
    <source>
        <dbReference type="EMBL" id="TYT75190.1"/>
    </source>
</evidence>
<keyword evidence="11" id="KW-1185">Reference proteome</keyword>
<evidence type="ECO:0000256" key="6">
    <source>
        <dbReference type="ARBA" id="ARBA00023136"/>
    </source>
</evidence>
<comment type="caution">
    <text evidence="10">The sequence shown here is derived from an EMBL/GenBank/DDBJ whole genome shotgun (WGS) entry which is preliminary data.</text>
</comment>
<feature type="transmembrane region" description="Helical" evidence="8">
    <location>
        <begin position="21"/>
        <end position="45"/>
    </location>
</feature>
<dbReference type="AlphaFoldDB" id="A0A5Q4VGD1"/>
<keyword evidence="2" id="KW-0813">Transport</keyword>
<keyword evidence="6 8" id="KW-0472">Membrane</keyword>